<organism evidence="4 5">
    <name type="scientific">Candidatus Jidaibacter acanthamoebae</name>
    <dbReference type="NCBI Taxonomy" id="86105"/>
    <lineage>
        <taxon>Bacteria</taxon>
        <taxon>Pseudomonadati</taxon>
        <taxon>Pseudomonadota</taxon>
        <taxon>Alphaproteobacteria</taxon>
        <taxon>Rickettsiales</taxon>
        <taxon>Candidatus Midichloriaceae</taxon>
        <taxon>Candidatus Jidaibacter</taxon>
    </lineage>
</organism>
<dbReference type="EMBL" id="JSWE01000058">
    <property type="protein sequence ID" value="KIE05876.1"/>
    <property type="molecule type" value="Genomic_DNA"/>
</dbReference>
<dbReference type="Gene3D" id="1.25.40.20">
    <property type="entry name" value="Ankyrin repeat-containing domain"/>
    <property type="match status" value="1"/>
</dbReference>
<dbReference type="Proteomes" id="UP000031258">
    <property type="component" value="Unassembled WGS sequence"/>
</dbReference>
<dbReference type="PANTHER" id="PTHR24180:SF45">
    <property type="entry name" value="POLY [ADP-RIBOSE] POLYMERASE TANKYRASE"/>
    <property type="match status" value="1"/>
</dbReference>
<sequence length="966" mass="108546">MNSKDTSVRTDEIQTTSMEAREFDESLLHMLNNLTEDPAEAEELKKLSDSFLTPFIMNRLLTLQVSLGIFQEEITELMKEGVSQNSSVRGKLLHAYKAIVNHELELVQDTSPEQVSLLQLSQMVAYLARPYIVEVMQESIKKLLNPNEVELDINLLREAINHARTSGSLAGEYLDLTNDKIIKRVRAGKLAVIQLHDLTRDGEIISAPKTLVLPPEQVDKEIARHKEKLGFITKFSGDKITQEYFPAKAELAECLSLAFRNNDLSFIKLCLDNKKLPKGVLEDHMDLFYQTFEKGRFDLLDIMVEHELFGFGANEIAHVEKRQPSGLTPLMEACKEGNSALARKLIAMGADPTLIDGNGYNALMYAALYTNEQVKELNKSSEEQSETIKDLKLAKNSIITALLKDKRLDLNAKNKVDGKTAMQILLEHSVIKNEQGIAELRGDHGAIEKLIAAGADPSFGGFELSFKAKFFITLGISIALTTAKNAIINYIGLGIIGRTIFYPVIRLVDYALNVVIAYKAYLDAKNPLYVLSRTILDTEYANDTLINMDKKPMIGAFHINWYGKVIAGDDLKNYMANHVGYRNIKNAFFTTESIPTTSGDTSELRLSKEAQLIMAETLFNRYYRLKQDLGNHWMAPWTRKALENLSEEIKQAYEKTNYGYKINSTSLEKLTAIFISSNHQKLVEEIFASGEKRELFYKFHSLVKLGALSVDLETRYNLEKFEQLLHSPEILKQVQVEKNHSNQNISFDDFVEFCHNLTIEGVDLDTTFRIVEHEFKKGLENDYEPKTLFELISGASANIMHAVLDGGVKGIAYAAGSSRNKVHHYLAEGISTLGAMVNSALHVGIREFYDSIYSLPAVALAGSAYALYKWPSQSWEVCKFVFNATCSLAVMAYSVISYAFYGVKEAFNMTLEGIYIVKEFALNYFADNEKSLKTPEANKEDTSTLTGKVEKNNSGNVQGYQYASIL</sequence>
<evidence type="ECO:0000256" key="1">
    <source>
        <dbReference type="ARBA" id="ARBA00022737"/>
    </source>
</evidence>
<reference evidence="4 5" key="1">
    <citation type="submission" date="2014-11" db="EMBL/GenBank/DDBJ databases">
        <title>A Rickettsiales Symbiont of Amoebae With Ancient Features.</title>
        <authorList>
            <person name="Schulz F."/>
            <person name="Martijn J."/>
            <person name="Wascher F."/>
            <person name="Kostanjsek R."/>
            <person name="Ettema T.J."/>
            <person name="Horn M."/>
        </authorList>
    </citation>
    <scope>NUCLEOTIDE SEQUENCE [LARGE SCALE GENOMIC DNA]</scope>
    <source>
        <strain evidence="4 5">UWC36</strain>
    </source>
</reference>
<dbReference type="SUPFAM" id="SSF48403">
    <property type="entry name" value="Ankyrin repeat"/>
    <property type="match status" value="1"/>
</dbReference>
<name>A0A0C1N0N8_9RICK</name>
<dbReference type="AlphaFoldDB" id="A0A0C1N0N8"/>
<keyword evidence="5" id="KW-1185">Reference proteome</keyword>
<dbReference type="Pfam" id="PF12796">
    <property type="entry name" value="Ank_2"/>
    <property type="match status" value="1"/>
</dbReference>
<dbReference type="InterPro" id="IPR002110">
    <property type="entry name" value="Ankyrin_rpt"/>
</dbReference>
<dbReference type="InterPro" id="IPR051637">
    <property type="entry name" value="Ank_repeat_dom-contain_49"/>
</dbReference>
<dbReference type="PANTHER" id="PTHR24180">
    <property type="entry name" value="CYCLIN-DEPENDENT KINASE INHIBITOR 2C-RELATED"/>
    <property type="match status" value="1"/>
</dbReference>
<dbReference type="OrthoDB" id="671583at2"/>
<evidence type="ECO:0000256" key="3">
    <source>
        <dbReference type="PROSITE-ProRule" id="PRU00023"/>
    </source>
</evidence>
<dbReference type="STRING" id="86105.NF27_CG00560"/>
<gene>
    <name evidence="4" type="ORF">NF27_CG00560</name>
</gene>
<dbReference type="RefSeq" id="WP_053332476.1">
    <property type="nucleotide sequence ID" value="NZ_JSWE01000058.1"/>
</dbReference>
<evidence type="ECO:0000313" key="5">
    <source>
        <dbReference type="Proteomes" id="UP000031258"/>
    </source>
</evidence>
<dbReference type="SMART" id="SM00248">
    <property type="entry name" value="ANK"/>
    <property type="match status" value="4"/>
</dbReference>
<comment type="caution">
    <text evidence="4">The sequence shown here is derived from an EMBL/GenBank/DDBJ whole genome shotgun (WGS) entry which is preliminary data.</text>
</comment>
<dbReference type="PROSITE" id="PS50297">
    <property type="entry name" value="ANK_REP_REGION"/>
    <property type="match status" value="1"/>
</dbReference>
<proteinExistence type="predicted"/>
<dbReference type="PROSITE" id="PS50088">
    <property type="entry name" value="ANK_REPEAT"/>
    <property type="match status" value="1"/>
</dbReference>
<protein>
    <submittedName>
        <fullName evidence="4">Uncharacterized protein</fullName>
    </submittedName>
</protein>
<accession>A0A0C1N0N8</accession>
<dbReference type="InterPro" id="IPR036770">
    <property type="entry name" value="Ankyrin_rpt-contain_sf"/>
</dbReference>
<feature type="repeat" description="ANK" evidence="3">
    <location>
        <begin position="325"/>
        <end position="357"/>
    </location>
</feature>
<keyword evidence="2 3" id="KW-0040">ANK repeat</keyword>
<keyword evidence="1" id="KW-0677">Repeat</keyword>
<evidence type="ECO:0000313" key="4">
    <source>
        <dbReference type="EMBL" id="KIE05876.1"/>
    </source>
</evidence>
<evidence type="ECO:0000256" key="2">
    <source>
        <dbReference type="ARBA" id="ARBA00023043"/>
    </source>
</evidence>